<gene>
    <name evidence="2" type="ORF">ACFYTF_23340</name>
</gene>
<feature type="transmembrane region" description="Helical" evidence="1">
    <location>
        <begin position="150"/>
        <end position="171"/>
    </location>
</feature>
<keyword evidence="1" id="KW-0472">Membrane</keyword>
<keyword evidence="3" id="KW-1185">Reference proteome</keyword>
<keyword evidence="1" id="KW-0812">Transmembrane</keyword>
<organism evidence="2 3">
    <name type="scientific">Nocardia thailandica</name>
    <dbReference type="NCBI Taxonomy" id="257275"/>
    <lineage>
        <taxon>Bacteria</taxon>
        <taxon>Bacillati</taxon>
        <taxon>Actinomycetota</taxon>
        <taxon>Actinomycetes</taxon>
        <taxon>Mycobacteriales</taxon>
        <taxon>Nocardiaceae</taxon>
        <taxon>Nocardia</taxon>
    </lineage>
</organism>
<dbReference type="RefSeq" id="WP_387702211.1">
    <property type="nucleotide sequence ID" value="NZ_JBIAMX010000016.1"/>
</dbReference>
<evidence type="ECO:0000313" key="2">
    <source>
        <dbReference type="EMBL" id="MFF0545776.1"/>
    </source>
</evidence>
<keyword evidence="1" id="KW-1133">Transmembrane helix</keyword>
<accession>A0ABW6PTM2</accession>
<dbReference type="Proteomes" id="UP001601444">
    <property type="component" value="Unassembled WGS sequence"/>
</dbReference>
<dbReference type="PANTHER" id="PTHR42305:SF1">
    <property type="entry name" value="MEMBRANE PROTEIN RV1733C-RELATED"/>
    <property type="match status" value="1"/>
</dbReference>
<comment type="caution">
    <text evidence="2">The sequence shown here is derived from an EMBL/GenBank/DDBJ whole genome shotgun (WGS) entry which is preliminary data.</text>
</comment>
<proteinExistence type="predicted"/>
<evidence type="ECO:0008006" key="4">
    <source>
        <dbReference type="Google" id="ProtNLM"/>
    </source>
</evidence>
<dbReference type="InterPro" id="IPR039708">
    <property type="entry name" value="MT1774/Rv1733c-like"/>
</dbReference>
<dbReference type="PANTHER" id="PTHR42305">
    <property type="entry name" value="MEMBRANE PROTEIN RV1733C-RELATED"/>
    <property type="match status" value="1"/>
</dbReference>
<sequence>MASTTFRFDDVVRGLARRWRCAPWSRNPLVRIGDRLLTLVRLVAVLATLAAVPLAGAVGSITYADDAAHIRAERAERTTAQVLVLDAPRRDADGGYRAPVRGHPVSATTITTATVSRTTSAGDTVTIWIDATGAQTSAPREPVAAVVNGIGAAVVCFTAVALLCWCAVSLAEWSVGGRRSVGWDREWARFAHPAQGGRP</sequence>
<protein>
    <recommendedName>
        <fullName evidence="4">Transmembrane protein</fullName>
    </recommendedName>
</protein>
<reference evidence="2 3" key="1">
    <citation type="submission" date="2024-10" db="EMBL/GenBank/DDBJ databases">
        <title>The Natural Products Discovery Center: Release of the First 8490 Sequenced Strains for Exploring Actinobacteria Biosynthetic Diversity.</title>
        <authorList>
            <person name="Kalkreuter E."/>
            <person name="Kautsar S.A."/>
            <person name="Yang D."/>
            <person name="Bader C.D."/>
            <person name="Teijaro C.N."/>
            <person name="Fluegel L."/>
            <person name="Davis C.M."/>
            <person name="Simpson J.R."/>
            <person name="Lauterbach L."/>
            <person name="Steele A.D."/>
            <person name="Gui C."/>
            <person name="Meng S."/>
            <person name="Li G."/>
            <person name="Viehrig K."/>
            <person name="Ye F."/>
            <person name="Su P."/>
            <person name="Kiefer A.F."/>
            <person name="Nichols A."/>
            <person name="Cepeda A.J."/>
            <person name="Yan W."/>
            <person name="Fan B."/>
            <person name="Jiang Y."/>
            <person name="Adhikari A."/>
            <person name="Zheng C.-J."/>
            <person name="Schuster L."/>
            <person name="Cowan T.M."/>
            <person name="Smanski M.J."/>
            <person name="Chevrette M.G."/>
            <person name="De Carvalho L.P.S."/>
            <person name="Shen B."/>
        </authorList>
    </citation>
    <scope>NUCLEOTIDE SEQUENCE [LARGE SCALE GENOMIC DNA]</scope>
    <source>
        <strain evidence="2 3">NPDC004045</strain>
    </source>
</reference>
<feature type="transmembrane region" description="Helical" evidence="1">
    <location>
        <begin position="36"/>
        <end position="56"/>
    </location>
</feature>
<evidence type="ECO:0000256" key="1">
    <source>
        <dbReference type="SAM" id="Phobius"/>
    </source>
</evidence>
<name>A0ABW6PTM2_9NOCA</name>
<evidence type="ECO:0000313" key="3">
    <source>
        <dbReference type="Proteomes" id="UP001601444"/>
    </source>
</evidence>
<dbReference type="EMBL" id="JBIAMX010000016">
    <property type="protein sequence ID" value="MFF0545776.1"/>
    <property type="molecule type" value="Genomic_DNA"/>
</dbReference>